<dbReference type="Proteomes" id="UP000317421">
    <property type="component" value="Unassembled WGS sequence"/>
</dbReference>
<evidence type="ECO:0000259" key="1">
    <source>
        <dbReference type="Pfam" id="PF14300"/>
    </source>
</evidence>
<gene>
    <name evidence="2" type="ORF">Pla108_03580</name>
</gene>
<dbReference type="Gene3D" id="1.20.1420.60">
    <property type="match status" value="1"/>
</dbReference>
<dbReference type="OrthoDB" id="2613291at2"/>
<reference evidence="2 3" key="1">
    <citation type="submission" date="2019-02" db="EMBL/GenBank/DDBJ databases">
        <title>Deep-cultivation of Planctomycetes and their phenomic and genomic characterization uncovers novel biology.</title>
        <authorList>
            <person name="Wiegand S."/>
            <person name="Jogler M."/>
            <person name="Boedeker C."/>
            <person name="Pinto D."/>
            <person name="Vollmers J."/>
            <person name="Rivas-Marin E."/>
            <person name="Kohn T."/>
            <person name="Peeters S.H."/>
            <person name="Heuer A."/>
            <person name="Rast P."/>
            <person name="Oberbeckmann S."/>
            <person name="Bunk B."/>
            <person name="Jeske O."/>
            <person name="Meyerdierks A."/>
            <person name="Storesund J.E."/>
            <person name="Kallscheuer N."/>
            <person name="Luecker S."/>
            <person name="Lage O.M."/>
            <person name="Pohl T."/>
            <person name="Merkel B.J."/>
            <person name="Hornburger P."/>
            <person name="Mueller R.-W."/>
            <person name="Bruemmer F."/>
            <person name="Labrenz M."/>
            <person name="Spormann A.M."/>
            <person name="Op Den Camp H."/>
            <person name="Overmann J."/>
            <person name="Amann R."/>
            <person name="Jetten M.S.M."/>
            <person name="Mascher T."/>
            <person name="Medema M.H."/>
            <person name="Devos D.P."/>
            <person name="Kaster A.-K."/>
            <person name="Ovreas L."/>
            <person name="Rohde M."/>
            <person name="Galperin M.Y."/>
            <person name="Jogler C."/>
        </authorList>
    </citation>
    <scope>NUCLEOTIDE SEQUENCE [LARGE SCALE GENOMIC DNA]</scope>
    <source>
        <strain evidence="2 3">Pla108</strain>
    </source>
</reference>
<accession>A0A5C6AK72</accession>
<evidence type="ECO:0000313" key="3">
    <source>
        <dbReference type="Proteomes" id="UP000317421"/>
    </source>
</evidence>
<evidence type="ECO:0000313" key="2">
    <source>
        <dbReference type="EMBL" id="TWT99421.1"/>
    </source>
</evidence>
<dbReference type="RefSeq" id="WP_146442108.1">
    <property type="nucleotide sequence ID" value="NZ_SJPR01000001.1"/>
</dbReference>
<organism evidence="2 3">
    <name type="scientific">Botrimarina colliarenosi</name>
    <dbReference type="NCBI Taxonomy" id="2528001"/>
    <lineage>
        <taxon>Bacteria</taxon>
        <taxon>Pseudomonadati</taxon>
        <taxon>Planctomycetota</taxon>
        <taxon>Planctomycetia</taxon>
        <taxon>Pirellulales</taxon>
        <taxon>Lacipirellulaceae</taxon>
        <taxon>Botrimarina</taxon>
    </lineage>
</organism>
<feature type="domain" description="DNA mimic protein DMP19 C-terminal" evidence="1">
    <location>
        <begin position="24"/>
        <end position="138"/>
    </location>
</feature>
<name>A0A5C6AK72_9BACT</name>
<proteinExistence type="predicted"/>
<comment type="caution">
    <text evidence="2">The sequence shown here is derived from an EMBL/GenBank/DDBJ whole genome shotgun (WGS) entry which is preliminary data.</text>
</comment>
<sequence>MHDDATQERWSRLCKKWSDEGYSALSPAEKVWLNVRAIIDSTSDGGLISYFYNSGADDYDDMMAALGTLGASNIQSEVKRVAALFPSPMPEDIDVRNDVIGSWSDEDFARDQFLDEVDERLFALFDDLEDKLDAFIKEQGLMN</sequence>
<protein>
    <recommendedName>
        <fullName evidence="1">DNA mimic protein DMP19 C-terminal domain-containing protein</fullName>
    </recommendedName>
</protein>
<keyword evidence="3" id="KW-1185">Reference proteome</keyword>
<dbReference type="InterPro" id="IPR025402">
    <property type="entry name" value="DMP19_C"/>
</dbReference>
<dbReference type="EMBL" id="SJPR01000001">
    <property type="protein sequence ID" value="TWT99421.1"/>
    <property type="molecule type" value="Genomic_DNA"/>
</dbReference>
<dbReference type="Pfam" id="PF14300">
    <property type="entry name" value="DMP19"/>
    <property type="match status" value="1"/>
</dbReference>
<dbReference type="AlphaFoldDB" id="A0A5C6AK72"/>